<accession>A0A967E7V5</accession>
<feature type="compositionally biased region" description="Basic and acidic residues" evidence="1">
    <location>
        <begin position="1"/>
        <end position="14"/>
    </location>
</feature>
<organism evidence="4 5">
    <name type="scientific">Metallococcus carri</name>
    <dbReference type="NCBI Taxonomy" id="1656884"/>
    <lineage>
        <taxon>Bacteria</taxon>
        <taxon>Bacillati</taxon>
        <taxon>Actinomycetota</taxon>
        <taxon>Actinomycetes</taxon>
        <taxon>Micrococcales</taxon>
        <taxon>Dermacoccaceae</taxon>
        <taxon>Metallococcus</taxon>
    </lineage>
</organism>
<evidence type="ECO:0000313" key="5">
    <source>
        <dbReference type="Proteomes" id="UP000744769"/>
    </source>
</evidence>
<reference evidence="4" key="1">
    <citation type="submission" date="2020-03" db="EMBL/GenBank/DDBJ databases">
        <title>Draft sequencing of Calidifontibacter sp. DB0510.</title>
        <authorList>
            <person name="Kim D.-U."/>
        </authorList>
    </citation>
    <scope>NUCLEOTIDE SEQUENCE</scope>
    <source>
        <strain evidence="4">DB0510</strain>
    </source>
</reference>
<dbReference type="Pfam" id="PF08666">
    <property type="entry name" value="SAF"/>
    <property type="match status" value="1"/>
</dbReference>
<dbReference type="EMBL" id="JAAOIV010000001">
    <property type="protein sequence ID" value="NHN54542.1"/>
    <property type="molecule type" value="Genomic_DNA"/>
</dbReference>
<gene>
    <name evidence="4" type="ORF">G9U51_01950</name>
</gene>
<feature type="transmembrane region" description="Helical" evidence="2">
    <location>
        <begin position="30"/>
        <end position="48"/>
    </location>
</feature>
<evidence type="ECO:0000313" key="4">
    <source>
        <dbReference type="EMBL" id="NHN54542.1"/>
    </source>
</evidence>
<keyword evidence="5" id="KW-1185">Reference proteome</keyword>
<sequence>MAGLRRGSEGEPPTRRAQRLTRPSWRDGRLVAGVLLLVLATLLGALTLRHFDSSVQVLQATRTLVPGEPVRSGDLKVVKVRLDSGGAAYLRAGRPLGGRTVVREIRAGELVPASALASNAQLTTKAVAVPVDPAQAAALVRGSVVDVWVARKTAGATGTTDFQNPTREVMRAMVARVPGSQSGLSVASGNGYVQVLVPDAKVAGLIAAMNSGGKITLVPVSGSAQESS</sequence>
<evidence type="ECO:0000256" key="2">
    <source>
        <dbReference type="SAM" id="Phobius"/>
    </source>
</evidence>
<evidence type="ECO:0000259" key="3">
    <source>
        <dbReference type="SMART" id="SM00858"/>
    </source>
</evidence>
<name>A0A967E7V5_9MICO</name>
<feature type="domain" description="SAF" evidence="3">
    <location>
        <begin position="55"/>
        <end position="117"/>
    </location>
</feature>
<proteinExistence type="predicted"/>
<feature type="region of interest" description="Disordered" evidence="1">
    <location>
        <begin position="1"/>
        <end position="21"/>
    </location>
</feature>
<dbReference type="Proteomes" id="UP000744769">
    <property type="component" value="Unassembled WGS sequence"/>
</dbReference>
<dbReference type="InterPro" id="IPR013974">
    <property type="entry name" value="SAF"/>
</dbReference>
<dbReference type="AlphaFoldDB" id="A0A967E7V5"/>
<protein>
    <recommendedName>
        <fullName evidence="3">SAF domain-containing protein</fullName>
    </recommendedName>
</protein>
<keyword evidence="2" id="KW-0472">Membrane</keyword>
<dbReference type="RefSeq" id="WP_166192281.1">
    <property type="nucleotide sequence ID" value="NZ_JAAOIV010000001.1"/>
</dbReference>
<keyword evidence="2" id="KW-1133">Transmembrane helix</keyword>
<dbReference type="CDD" id="cd11614">
    <property type="entry name" value="SAF_CpaB_FlgA_like"/>
    <property type="match status" value="1"/>
</dbReference>
<dbReference type="SMART" id="SM00858">
    <property type="entry name" value="SAF"/>
    <property type="match status" value="1"/>
</dbReference>
<comment type="caution">
    <text evidence="4">The sequence shown here is derived from an EMBL/GenBank/DDBJ whole genome shotgun (WGS) entry which is preliminary data.</text>
</comment>
<evidence type="ECO:0000256" key="1">
    <source>
        <dbReference type="SAM" id="MobiDB-lite"/>
    </source>
</evidence>
<keyword evidence="2" id="KW-0812">Transmembrane</keyword>